<feature type="transmembrane region" description="Helical" evidence="1">
    <location>
        <begin position="426"/>
        <end position="452"/>
    </location>
</feature>
<feature type="transmembrane region" description="Helical" evidence="1">
    <location>
        <begin position="265"/>
        <end position="286"/>
    </location>
</feature>
<protein>
    <recommendedName>
        <fullName evidence="3">SMODS and SLOG-associating 2TM effector domain-containing protein</fullName>
    </recommendedName>
</protein>
<feature type="transmembrane region" description="Helical" evidence="1">
    <location>
        <begin position="464"/>
        <end position="486"/>
    </location>
</feature>
<dbReference type="Gene3D" id="3.40.50.450">
    <property type="match status" value="1"/>
</dbReference>
<evidence type="ECO:0000313" key="2">
    <source>
        <dbReference type="EMBL" id="XBH18692.1"/>
    </source>
</evidence>
<keyword evidence="1" id="KW-0812">Transmembrane</keyword>
<dbReference type="SUPFAM" id="SSF102405">
    <property type="entry name" value="MCP/YpsA-like"/>
    <property type="match status" value="1"/>
</dbReference>
<sequence length="552" mass="63300">MEALVKSAMEAEIGGLFPETSRDNIERVRDAGTTAISFRVLSPLAEGADRVVVKAVLAEPDARLDVVLPMTLEDYLEDFATEESRSEFEEFLRKCRNPVSLRSRRIRDDRHDLGDQAEVRRDAYSKVGEFVVDHCDVLIAIWDGEASRGRGGTAETVQYALEQKRPVIRVWGESYELLNRESSNGLDASALKGIDQFNRLFVAPDEKARYIKNLDKSYFEEPNSAYEVPANVREIVNDCLFPHYVRASIMAKRSRDQFHRTGKNIYVCSAAAVAFAAAAVLIAPIAKQKWGLTVSLMIEGMGFLIELMLLIFMLWTLNQARRKQSHQNWIENRFLAERIRCGAFMAICGVEPSPIQVLPYMGHSQTVNDWTVRVFEEIWDRLPRLRRCTEEDCKLLNPYIREVWIGKQMRFHEDKKKLESHARKRFEWLGASVLKMTIAAAVLHILLLFWVAKDPDSSKQLYEGFHVLFSFCALLLPAVAASLAGAEAHREHLRLEKRSANMVPQLERLDRQMASATDPERFENLLQQVDEIMLRETQDWLMLMRYVEIKAS</sequence>
<gene>
    <name evidence="2" type="ORF">P8935_05115</name>
</gene>
<dbReference type="EMBL" id="CP121196">
    <property type="protein sequence ID" value="XBH18692.1"/>
    <property type="molecule type" value="Genomic_DNA"/>
</dbReference>
<keyword evidence="1" id="KW-0472">Membrane</keyword>
<proteinExistence type="predicted"/>
<accession>A0AAU7DNP7</accession>
<name>A0AAU7DNP7_9BACT</name>
<keyword evidence="1" id="KW-1133">Transmembrane helix</keyword>
<evidence type="ECO:0008006" key="3">
    <source>
        <dbReference type="Google" id="ProtNLM"/>
    </source>
</evidence>
<evidence type="ECO:0000256" key="1">
    <source>
        <dbReference type="SAM" id="Phobius"/>
    </source>
</evidence>
<dbReference type="RefSeq" id="WP_348263918.1">
    <property type="nucleotide sequence ID" value="NZ_CP121196.1"/>
</dbReference>
<reference evidence="2" key="1">
    <citation type="submission" date="2023-03" db="EMBL/GenBank/DDBJ databases">
        <title>Edaphobacter sp.</title>
        <authorList>
            <person name="Huber K.J."/>
            <person name="Papendorf J."/>
            <person name="Pilke C."/>
            <person name="Bunk B."/>
            <person name="Sproeer C."/>
            <person name="Pester M."/>
        </authorList>
    </citation>
    <scope>NUCLEOTIDE SEQUENCE</scope>
    <source>
        <strain evidence="2">DSM 110680</strain>
    </source>
</reference>
<organism evidence="2">
    <name type="scientific">Telmatobacter sp. DSM 110680</name>
    <dbReference type="NCBI Taxonomy" id="3036704"/>
    <lineage>
        <taxon>Bacteria</taxon>
        <taxon>Pseudomonadati</taxon>
        <taxon>Acidobacteriota</taxon>
        <taxon>Terriglobia</taxon>
        <taxon>Terriglobales</taxon>
        <taxon>Acidobacteriaceae</taxon>
        <taxon>Telmatobacter</taxon>
    </lineage>
</organism>
<feature type="transmembrane region" description="Helical" evidence="1">
    <location>
        <begin position="292"/>
        <end position="317"/>
    </location>
</feature>
<dbReference type="AlphaFoldDB" id="A0AAU7DNP7"/>